<dbReference type="Gene3D" id="3.40.50.10190">
    <property type="entry name" value="BRCT domain"/>
    <property type="match status" value="1"/>
</dbReference>
<dbReference type="PANTHER" id="PTHR16777:SF2">
    <property type="entry name" value="PROTEIN ECT2"/>
    <property type="match status" value="1"/>
</dbReference>
<dbReference type="GO" id="GO:0005938">
    <property type="term" value="C:cell cortex"/>
    <property type="evidence" value="ECO:0007669"/>
    <property type="project" value="TreeGrafter"/>
</dbReference>
<keyword evidence="2" id="KW-1185">Reference proteome</keyword>
<dbReference type="PANTHER" id="PTHR16777">
    <property type="entry name" value="PROTEIN ECT2"/>
    <property type="match status" value="1"/>
</dbReference>
<accession>A0A811UXR2</accession>
<sequence length="96" mass="10775">MQCVFCSSHLCVLPTAAGRLEMSISPSPSPDNLRICLVGDIINDEETVEAARSFNVPVITSENGLDALNDFEWRTFFVLKDFEGPIYDAIHKNKQW</sequence>
<dbReference type="OrthoDB" id="9997817at2759"/>
<dbReference type="GO" id="GO:0005634">
    <property type="term" value="C:nucleus"/>
    <property type="evidence" value="ECO:0007669"/>
    <property type="project" value="InterPro"/>
</dbReference>
<dbReference type="GO" id="GO:0005085">
    <property type="term" value="F:guanyl-nucleotide exchange factor activity"/>
    <property type="evidence" value="ECO:0007669"/>
    <property type="project" value="InterPro"/>
</dbReference>
<dbReference type="Proteomes" id="UP000606786">
    <property type="component" value="Unassembled WGS sequence"/>
</dbReference>
<evidence type="ECO:0000313" key="1">
    <source>
        <dbReference type="EMBL" id="CAD7002467.1"/>
    </source>
</evidence>
<evidence type="ECO:0000313" key="2">
    <source>
        <dbReference type="Proteomes" id="UP000606786"/>
    </source>
</evidence>
<dbReference type="EMBL" id="CAJHJT010000034">
    <property type="protein sequence ID" value="CAD7002467.1"/>
    <property type="molecule type" value="Genomic_DNA"/>
</dbReference>
<comment type="caution">
    <text evidence="1">The sequence shown here is derived from an EMBL/GenBank/DDBJ whole genome shotgun (WGS) entry which is preliminary data.</text>
</comment>
<dbReference type="InterPro" id="IPR036420">
    <property type="entry name" value="BRCT_dom_sf"/>
</dbReference>
<dbReference type="GO" id="GO:0000281">
    <property type="term" value="P:mitotic cytokinesis"/>
    <property type="evidence" value="ECO:0007669"/>
    <property type="project" value="TreeGrafter"/>
</dbReference>
<dbReference type="InterPro" id="IPR026817">
    <property type="entry name" value="Ect2"/>
</dbReference>
<dbReference type="AlphaFoldDB" id="A0A811UXR2"/>
<gene>
    <name evidence="1" type="ORF">CCAP1982_LOCUS10956</name>
</gene>
<dbReference type="GO" id="GO:0007399">
    <property type="term" value="P:nervous system development"/>
    <property type="evidence" value="ECO:0007669"/>
    <property type="project" value="TreeGrafter"/>
</dbReference>
<protein>
    <submittedName>
        <fullName evidence="1">(Mediterranean fruit fly) hypothetical protein</fullName>
    </submittedName>
</protein>
<dbReference type="GO" id="GO:0005096">
    <property type="term" value="F:GTPase activator activity"/>
    <property type="evidence" value="ECO:0007669"/>
    <property type="project" value="InterPro"/>
</dbReference>
<dbReference type="GO" id="GO:2000431">
    <property type="term" value="P:regulation of cytokinesis, actomyosin contractile ring assembly"/>
    <property type="evidence" value="ECO:0007669"/>
    <property type="project" value="InterPro"/>
</dbReference>
<name>A0A811UXR2_CERCA</name>
<proteinExistence type="predicted"/>
<reference evidence="1" key="1">
    <citation type="submission" date="2020-11" db="EMBL/GenBank/DDBJ databases">
        <authorList>
            <person name="Whitehead M."/>
        </authorList>
    </citation>
    <scope>NUCLEOTIDE SEQUENCE</scope>
    <source>
        <strain evidence="1">EGII</strain>
    </source>
</reference>
<organism evidence="1 2">
    <name type="scientific">Ceratitis capitata</name>
    <name type="common">Mediterranean fruit fly</name>
    <name type="synonym">Tephritis capitata</name>
    <dbReference type="NCBI Taxonomy" id="7213"/>
    <lineage>
        <taxon>Eukaryota</taxon>
        <taxon>Metazoa</taxon>
        <taxon>Ecdysozoa</taxon>
        <taxon>Arthropoda</taxon>
        <taxon>Hexapoda</taxon>
        <taxon>Insecta</taxon>
        <taxon>Pterygota</taxon>
        <taxon>Neoptera</taxon>
        <taxon>Endopterygota</taxon>
        <taxon>Diptera</taxon>
        <taxon>Brachycera</taxon>
        <taxon>Muscomorpha</taxon>
        <taxon>Tephritoidea</taxon>
        <taxon>Tephritidae</taxon>
        <taxon>Ceratitis</taxon>
        <taxon>Ceratitis</taxon>
    </lineage>
</organism>